<proteinExistence type="predicted"/>
<feature type="region of interest" description="Disordered" evidence="1">
    <location>
        <begin position="84"/>
        <end position="106"/>
    </location>
</feature>
<protein>
    <submittedName>
        <fullName evidence="2">Uncharacterized protein</fullName>
    </submittedName>
</protein>
<evidence type="ECO:0000313" key="2">
    <source>
        <dbReference type="EMBL" id="GMA34006.1"/>
    </source>
</evidence>
<sequence>MWTSLITHERVEGGRWVRERHAFDSLPLYVRPGAIIPRGARTDRPDYNYLDGLVLDVYPDADEIDGTVDVVCPDGTRVTYQVTGRGGSATASADGTAPAPSVRVNR</sequence>
<comment type="caution">
    <text evidence="2">The sequence shown here is derived from an EMBL/GenBank/DDBJ whole genome shotgun (WGS) entry which is preliminary data.</text>
</comment>
<dbReference type="InterPro" id="IPR013780">
    <property type="entry name" value="Glyco_hydro_b"/>
</dbReference>
<reference evidence="3" key="1">
    <citation type="journal article" date="2019" name="Int. J. Syst. Evol. Microbiol.">
        <title>The Global Catalogue of Microorganisms (GCM) 10K type strain sequencing project: providing services to taxonomists for standard genome sequencing and annotation.</title>
        <authorList>
            <consortium name="The Broad Institute Genomics Platform"/>
            <consortium name="The Broad Institute Genome Sequencing Center for Infectious Disease"/>
            <person name="Wu L."/>
            <person name="Ma J."/>
        </authorList>
    </citation>
    <scope>NUCLEOTIDE SEQUENCE [LARGE SCALE GENOMIC DNA]</scope>
    <source>
        <strain evidence="3">NBRC 112299</strain>
    </source>
</reference>
<feature type="compositionally biased region" description="Low complexity" evidence="1">
    <location>
        <begin position="88"/>
        <end position="106"/>
    </location>
</feature>
<keyword evidence="3" id="KW-1185">Reference proteome</keyword>
<name>A0ABQ6I9S7_9MICO</name>
<dbReference type="SUPFAM" id="SSF117125">
    <property type="entry name" value="Putative glucosidase YicI, C-terminal domain"/>
    <property type="match status" value="1"/>
</dbReference>
<dbReference type="EMBL" id="BSUN01000001">
    <property type="protein sequence ID" value="GMA34006.1"/>
    <property type="molecule type" value="Genomic_DNA"/>
</dbReference>
<evidence type="ECO:0000313" key="3">
    <source>
        <dbReference type="Proteomes" id="UP001157125"/>
    </source>
</evidence>
<accession>A0ABQ6I9S7</accession>
<organism evidence="2 3">
    <name type="scientific">Demequina litorisediminis</name>
    <dbReference type="NCBI Taxonomy" id="1849022"/>
    <lineage>
        <taxon>Bacteria</taxon>
        <taxon>Bacillati</taxon>
        <taxon>Actinomycetota</taxon>
        <taxon>Actinomycetes</taxon>
        <taxon>Micrococcales</taxon>
        <taxon>Demequinaceae</taxon>
        <taxon>Demequina</taxon>
    </lineage>
</organism>
<dbReference type="Gene3D" id="2.60.40.1180">
    <property type="entry name" value="Golgi alpha-mannosidase II"/>
    <property type="match status" value="2"/>
</dbReference>
<gene>
    <name evidence="2" type="ORF">GCM10025876_02100</name>
</gene>
<dbReference type="Proteomes" id="UP001157125">
    <property type="component" value="Unassembled WGS sequence"/>
</dbReference>
<evidence type="ECO:0000256" key="1">
    <source>
        <dbReference type="SAM" id="MobiDB-lite"/>
    </source>
</evidence>